<dbReference type="GO" id="GO:0016747">
    <property type="term" value="F:acyltransferase activity, transferring groups other than amino-acyl groups"/>
    <property type="evidence" value="ECO:0007669"/>
    <property type="project" value="TreeGrafter"/>
</dbReference>
<organism evidence="2 3">
    <name type="scientific">Gossypium lobatum</name>
    <dbReference type="NCBI Taxonomy" id="34289"/>
    <lineage>
        <taxon>Eukaryota</taxon>
        <taxon>Viridiplantae</taxon>
        <taxon>Streptophyta</taxon>
        <taxon>Embryophyta</taxon>
        <taxon>Tracheophyta</taxon>
        <taxon>Spermatophyta</taxon>
        <taxon>Magnoliopsida</taxon>
        <taxon>eudicotyledons</taxon>
        <taxon>Gunneridae</taxon>
        <taxon>Pentapetalae</taxon>
        <taxon>rosids</taxon>
        <taxon>malvids</taxon>
        <taxon>Malvales</taxon>
        <taxon>Malvaceae</taxon>
        <taxon>Malvoideae</taxon>
        <taxon>Gossypium</taxon>
    </lineage>
</organism>
<gene>
    <name evidence="2" type="ORF">Golob_016434</name>
</gene>
<accession>A0A7J8M4K4</accession>
<evidence type="ECO:0000313" key="3">
    <source>
        <dbReference type="Proteomes" id="UP000593572"/>
    </source>
</evidence>
<dbReference type="PANTHER" id="PTHR31642">
    <property type="entry name" value="TRICHOTHECENE 3-O-ACETYLTRANSFERASE"/>
    <property type="match status" value="1"/>
</dbReference>
<evidence type="ECO:0000313" key="2">
    <source>
        <dbReference type="EMBL" id="MBA0559472.1"/>
    </source>
</evidence>
<keyword evidence="3" id="KW-1185">Reference proteome</keyword>
<dbReference type="InterPro" id="IPR050317">
    <property type="entry name" value="Plant_Fungal_Acyltransferase"/>
</dbReference>
<protein>
    <submittedName>
        <fullName evidence="2">Uncharacterized protein</fullName>
    </submittedName>
</protein>
<evidence type="ECO:0000256" key="1">
    <source>
        <dbReference type="ARBA" id="ARBA00009861"/>
    </source>
</evidence>
<dbReference type="Gene3D" id="3.30.559.10">
    <property type="entry name" value="Chloramphenicol acetyltransferase-like domain"/>
    <property type="match status" value="1"/>
</dbReference>
<comment type="similarity">
    <text evidence="1">Belongs to the plant acyltransferase family.</text>
</comment>
<dbReference type="Pfam" id="PF02458">
    <property type="entry name" value="Transferase"/>
    <property type="match status" value="1"/>
</dbReference>
<dbReference type="EMBL" id="JABEZX010000007">
    <property type="protein sequence ID" value="MBA0559472.1"/>
    <property type="molecule type" value="Genomic_DNA"/>
</dbReference>
<sequence length="406" mass="46038">MASHGNSLVPKVSIKGFHSVTPMRITEPRQTRRVLSRDLVGPEMFQRCFNMVQCYMKGEDSGWVVAGWIKESLGRALLEQPMISGRLEKRDRNDGELEIVSNDSGIRIIEATIQTTLSEFLDLKQREEAEAQLVFWNDIDEHNPQFSPLFYVQVTNFQCGGYSIGISCSILLVDFFLRTEFIKTWASIHNNIVDHNNERKLPLFYLPGVNGTTDSSPNLFSASTPNKNESKTMVFKINAESKNMEIEWCQQIALACVEDAENGLGSEMGAEFCLFVNESFEVIKVESCSKQGMLKPKLKANMEVIYANWDDLGTNDVSFRLGNKPVHVSHWFRSILGGVVIVIPSRRYPVVIFLYDCCNKIDIRLPSREVLRIRAQAISIMETASQSLLEGQEQCQLIRCHGFMES</sequence>
<proteinExistence type="inferred from homology"/>
<dbReference type="Proteomes" id="UP000593572">
    <property type="component" value="Unassembled WGS sequence"/>
</dbReference>
<dbReference type="PANTHER" id="PTHR31642:SF299">
    <property type="entry name" value="OS02G0653400 PROTEIN"/>
    <property type="match status" value="1"/>
</dbReference>
<feature type="non-terminal residue" evidence="2">
    <location>
        <position position="406"/>
    </location>
</feature>
<dbReference type="AlphaFoldDB" id="A0A7J8M4K4"/>
<name>A0A7J8M4K4_9ROSI</name>
<dbReference type="InterPro" id="IPR023213">
    <property type="entry name" value="CAT-like_dom_sf"/>
</dbReference>
<reference evidence="2 3" key="1">
    <citation type="journal article" date="2019" name="Genome Biol. Evol.">
        <title>Insights into the evolution of the New World diploid cottons (Gossypium, subgenus Houzingenia) based on genome sequencing.</title>
        <authorList>
            <person name="Grover C.E."/>
            <person name="Arick M.A. 2nd"/>
            <person name="Thrash A."/>
            <person name="Conover J.L."/>
            <person name="Sanders W.S."/>
            <person name="Peterson D.G."/>
            <person name="Frelichowski J.E."/>
            <person name="Scheffler J.A."/>
            <person name="Scheffler B.E."/>
            <person name="Wendel J.F."/>
        </authorList>
    </citation>
    <scope>NUCLEOTIDE SEQUENCE [LARGE SCALE GENOMIC DNA]</scope>
    <source>
        <strain evidence="2">157</strain>
        <tissue evidence="2">Leaf</tissue>
    </source>
</reference>
<comment type="caution">
    <text evidence="2">The sequence shown here is derived from an EMBL/GenBank/DDBJ whole genome shotgun (WGS) entry which is preliminary data.</text>
</comment>